<protein>
    <recommendedName>
        <fullName evidence="1">Heterokaryon incompatibility domain-containing protein</fullName>
    </recommendedName>
</protein>
<comment type="caution">
    <text evidence="2">The sequence shown here is derived from an EMBL/GenBank/DDBJ whole genome shotgun (WGS) entry which is preliminary data.</text>
</comment>
<dbReference type="Pfam" id="PF06985">
    <property type="entry name" value="HET"/>
    <property type="match status" value="1"/>
</dbReference>
<dbReference type="PANTHER" id="PTHR39596">
    <property type="match status" value="1"/>
</dbReference>
<organism evidence="2 3">
    <name type="scientific">Aspergillus hiratsukae</name>
    <dbReference type="NCBI Taxonomy" id="1194566"/>
    <lineage>
        <taxon>Eukaryota</taxon>
        <taxon>Fungi</taxon>
        <taxon>Dikarya</taxon>
        <taxon>Ascomycota</taxon>
        <taxon>Pezizomycotina</taxon>
        <taxon>Eurotiomycetes</taxon>
        <taxon>Eurotiomycetidae</taxon>
        <taxon>Eurotiales</taxon>
        <taxon>Aspergillaceae</taxon>
        <taxon>Aspergillus</taxon>
        <taxon>Aspergillus subgen. Fumigati</taxon>
    </lineage>
</organism>
<name>A0A8H6PCY5_9EURO</name>
<reference evidence="2" key="1">
    <citation type="submission" date="2020-06" db="EMBL/GenBank/DDBJ databases">
        <title>Draft genome sequences of strains closely related to Aspergillus parafelis and Aspergillus hiratsukae.</title>
        <authorList>
            <person name="Dos Santos R.A.C."/>
            <person name="Rivero-Menendez O."/>
            <person name="Steenwyk J.L."/>
            <person name="Mead M.E."/>
            <person name="Goldman G.H."/>
            <person name="Alastruey-Izquierdo A."/>
            <person name="Rokas A."/>
        </authorList>
    </citation>
    <scope>NUCLEOTIDE SEQUENCE</scope>
    <source>
        <strain evidence="2">CNM-CM5793</strain>
    </source>
</reference>
<dbReference type="AlphaFoldDB" id="A0A8H6PCY5"/>
<accession>A0A8H6PCY5</accession>
<keyword evidence="3" id="KW-1185">Reference proteome</keyword>
<feature type="domain" description="Heterokaryon incompatibility" evidence="1">
    <location>
        <begin position="267"/>
        <end position="353"/>
    </location>
</feature>
<sequence length="703" mass="79955">MGSDTSFPFPRRDEVNMDHLLLLSTPHNHLEIPYFGGEVYDGSGFFTYPDRQNWDPRHLRDGNYGSRSTTEAASLAQAWLYFGALSEVTGIPIRGTNFIRVSPTTGRLIITTERLNFYLERWRARTARATTDRQKQSREIAKLCLDFMIMFTVPNLLVPEHPEVAVSVEILLITLVDTFKEIYGIKAWHGVPSVFADSKGNVDYLPGGNGHVIRHVKPHCECGFVQADVGEAVKIIQQGKIPIASIIMDEQQRVRLDITPYQDGMMYIAISHVWSHGLGNPDYNALRTCQLLQLDRLLKDTYHDHFDSESEDTDKTYFWIDTLCLPLRPIQWRKAAIKQMRHCYDYASAVLVLDKHLRRSTAYTPTKTTELLLQIVISDWRFRVWTLQEAIFAKKLIFQFLDASADAEELLTFHFASRPLEESLEKVDHVDMFLMVNLAPALGINTNLESAREKGGLLRVRNSSLSGLMFSLQGRAISKPEDEPVCAASLLDQDHVLSAILECLRKEERMKVFWRTQHRIPAWVPFIDGPKLEDPGYKWAPSTLRYRLQGVAMGSGLDEYGEIHPDGLGLVIRRPGFVLLERESTRTLEDNTWGKNAFSLKDDQGLRYDVARSPDKLNPSLPDLHGGKLSVAVIVSEWADTHHPQVLIVSIADETEDEVIRCSIISRGIIIVKEDFPQVVFPPDSVDSYKARQVRDDQGWLLD</sequence>
<evidence type="ECO:0000313" key="2">
    <source>
        <dbReference type="EMBL" id="KAF7126141.1"/>
    </source>
</evidence>
<dbReference type="Proteomes" id="UP000630445">
    <property type="component" value="Unassembled WGS sequence"/>
</dbReference>
<evidence type="ECO:0000259" key="1">
    <source>
        <dbReference type="Pfam" id="PF06985"/>
    </source>
</evidence>
<dbReference type="EMBL" id="JACBAD010001946">
    <property type="protein sequence ID" value="KAF7126141.1"/>
    <property type="molecule type" value="Genomic_DNA"/>
</dbReference>
<evidence type="ECO:0000313" key="3">
    <source>
        <dbReference type="Proteomes" id="UP000630445"/>
    </source>
</evidence>
<proteinExistence type="predicted"/>
<gene>
    <name evidence="2" type="ORF">CNMCM5793_002563</name>
</gene>
<dbReference type="OrthoDB" id="2426273at2759"/>
<dbReference type="InterPro" id="IPR010730">
    <property type="entry name" value="HET"/>
</dbReference>
<dbReference type="PANTHER" id="PTHR39596:SF2">
    <property type="entry name" value="HET DOMAIN PROTEIN (AFU_ORTHOLOGUE AFUA_1G17550)-RELATED"/>
    <property type="match status" value="1"/>
</dbReference>